<comment type="caution">
    <text evidence="1">The sequence shown here is derived from an EMBL/GenBank/DDBJ whole genome shotgun (WGS) entry which is preliminary data.</text>
</comment>
<sequence length="77" mass="9181">MRLPSLLFPLHSRNCSSFAKKRQQQPKPFSTRFFPFRDAAPYLVSHRCFQPPFSLPRAFRKRYPLNSCLYSRFALIN</sequence>
<gene>
    <name evidence="1" type="ORF">VNO78_26900</name>
</gene>
<evidence type="ECO:0000313" key="2">
    <source>
        <dbReference type="Proteomes" id="UP001386955"/>
    </source>
</evidence>
<reference evidence="1 2" key="1">
    <citation type="submission" date="2024-01" db="EMBL/GenBank/DDBJ databases">
        <title>The genomes of 5 underutilized Papilionoideae crops provide insights into root nodulation and disease resistanc.</title>
        <authorList>
            <person name="Jiang F."/>
        </authorList>
    </citation>
    <scope>NUCLEOTIDE SEQUENCE [LARGE SCALE GENOMIC DNA]</scope>
    <source>
        <strain evidence="1">DUOXIRENSHENG_FW03</strain>
        <tissue evidence="1">Leaves</tissue>
    </source>
</reference>
<evidence type="ECO:0000313" key="1">
    <source>
        <dbReference type="EMBL" id="KAK7386567.1"/>
    </source>
</evidence>
<name>A0AAN9S045_PSOTE</name>
<keyword evidence="2" id="KW-1185">Reference proteome</keyword>
<organism evidence="1 2">
    <name type="scientific">Psophocarpus tetragonolobus</name>
    <name type="common">Winged bean</name>
    <name type="synonym">Dolichos tetragonolobus</name>
    <dbReference type="NCBI Taxonomy" id="3891"/>
    <lineage>
        <taxon>Eukaryota</taxon>
        <taxon>Viridiplantae</taxon>
        <taxon>Streptophyta</taxon>
        <taxon>Embryophyta</taxon>
        <taxon>Tracheophyta</taxon>
        <taxon>Spermatophyta</taxon>
        <taxon>Magnoliopsida</taxon>
        <taxon>eudicotyledons</taxon>
        <taxon>Gunneridae</taxon>
        <taxon>Pentapetalae</taxon>
        <taxon>rosids</taxon>
        <taxon>fabids</taxon>
        <taxon>Fabales</taxon>
        <taxon>Fabaceae</taxon>
        <taxon>Papilionoideae</taxon>
        <taxon>50 kb inversion clade</taxon>
        <taxon>NPAAA clade</taxon>
        <taxon>indigoferoid/millettioid clade</taxon>
        <taxon>Phaseoleae</taxon>
        <taxon>Psophocarpus</taxon>
    </lineage>
</organism>
<dbReference type="AlphaFoldDB" id="A0AAN9S045"/>
<protein>
    <submittedName>
        <fullName evidence="1">Uncharacterized protein</fullName>
    </submittedName>
</protein>
<accession>A0AAN9S045</accession>
<proteinExistence type="predicted"/>
<dbReference type="Proteomes" id="UP001386955">
    <property type="component" value="Unassembled WGS sequence"/>
</dbReference>
<dbReference type="EMBL" id="JAYMYS010000007">
    <property type="protein sequence ID" value="KAK7386567.1"/>
    <property type="molecule type" value="Genomic_DNA"/>
</dbReference>